<evidence type="ECO:0000313" key="2">
    <source>
        <dbReference type="EMBL" id="KAJ4437947.1"/>
    </source>
</evidence>
<dbReference type="PANTHER" id="PTHR34415:SF1">
    <property type="entry name" value="INTEGRASE CATALYTIC DOMAIN-CONTAINING PROTEIN"/>
    <property type="match status" value="1"/>
</dbReference>
<accession>A0ABQ8SWB6</accession>
<dbReference type="EMBL" id="JAJSOF020000019">
    <property type="protein sequence ID" value="KAJ4437947.1"/>
    <property type="molecule type" value="Genomic_DNA"/>
</dbReference>
<dbReference type="InterPro" id="IPR057191">
    <property type="entry name" value="DUF7869"/>
</dbReference>
<evidence type="ECO:0000313" key="3">
    <source>
        <dbReference type="Proteomes" id="UP001148838"/>
    </source>
</evidence>
<comment type="caution">
    <text evidence="2">The sequence shown here is derived from an EMBL/GenBank/DDBJ whole genome shotgun (WGS) entry which is preliminary data.</text>
</comment>
<dbReference type="PANTHER" id="PTHR34415">
    <property type="entry name" value="INTEGRASE CATALYTIC DOMAIN-CONTAINING PROTEIN"/>
    <property type="match status" value="1"/>
</dbReference>
<sequence>MPQAVGSPGCSRGSAIIWRNCARPTDEVEADMQQSSANKCKTTKILRNVVTPGTTVVGSRTSDCFVVFLAYVLLIMIEEPAAFNEETQIKVSRKKLMHKARASGNSYVTGSGKHILENTLSIKQEIRWHRVYCVQSTDFITSKKKMVIWSDNCCDQFKNRMVIFLYLFLIAMGMIDKMEHKFFMAGHSFGSADRDFALIEQRWKVTSNNQVLEHVATAIEEARLSRPFNTFRMGGKFFDIDEAASLTINTSKLKIFKTTWIMVEKSAPGIVEMRESFHEISDFKSYKVLKPGVTMENITKIQIQALPATAALSAMKKENLRKMLPYTDQENQEFFLHHFA</sequence>
<organism evidence="2 3">
    <name type="scientific">Periplaneta americana</name>
    <name type="common">American cockroach</name>
    <name type="synonym">Blatta americana</name>
    <dbReference type="NCBI Taxonomy" id="6978"/>
    <lineage>
        <taxon>Eukaryota</taxon>
        <taxon>Metazoa</taxon>
        <taxon>Ecdysozoa</taxon>
        <taxon>Arthropoda</taxon>
        <taxon>Hexapoda</taxon>
        <taxon>Insecta</taxon>
        <taxon>Pterygota</taxon>
        <taxon>Neoptera</taxon>
        <taxon>Polyneoptera</taxon>
        <taxon>Dictyoptera</taxon>
        <taxon>Blattodea</taxon>
        <taxon>Blattoidea</taxon>
        <taxon>Blattidae</taxon>
        <taxon>Blattinae</taxon>
        <taxon>Periplaneta</taxon>
    </lineage>
</organism>
<feature type="domain" description="DUF7869" evidence="1">
    <location>
        <begin position="144"/>
        <end position="243"/>
    </location>
</feature>
<dbReference type="Pfam" id="PF25273">
    <property type="entry name" value="DUF7869"/>
    <property type="match status" value="1"/>
</dbReference>
<dbReference type="Proteomes" id="UP001148838">
    <property type="component" value="Unassembled WGS sequence"/>
</dbReference>
<reference evidence="2 3" key="1">
    <citation type="journal article" date="2022" name="Allergy">
        <title>Genome assembly and annotation of Periplaneta americana reveal a comprehensive cockroach allergen profile.</title>
        <authorList>
            <person name="Wang L."/>
            <person name="Xiong Q."/>
            <person name="Saelim N."/>
            <person name="Wang L."/>
            <person name="Nong W."/>
            <person name="Wan A.T."/>
            <person name="Shi M."/>
            <person name="Liu X."/>
            <person name="Cao Q."/>
            <person name="Hui J.H.L."/>
            <person name="Sookrung N."/>
            <person name="Leung T.F."/>
            <person name="Tungtrongchitr A."/>
            <person name="Tsui S.K.W."/>
        </authorList>
    </citation>
    <scope>NUCLEOTIDE SEQUENCE [LARGE SCALE GENOMIC DNA]</scope>
    <source>
        <strain evidence="2">PWHHKU_190912</strain>
    </source>
</reference>
<name>A0ABQ8SWB6_PERAM</name>
<keyword evidence="3" id="KW-1185">Reference proteome</keyword>
<gene>
    <name evidence="2" type="ORF">ANN_13886</name>
</gene>
<evidence type="ECO:0000259" key="1">
    <source>
        <dbReference type="Pfam" id="PF25273"/>
    </source>
</evidence>
<protein>
    <recommendedName>
        <fullName evidence="1">DUF7869 domain-containing protein</fullName>
    </recommendedName>
</protein>
<proteinExistence type="predicted"/>